<dbReference type="Pfam" id="PF00196">
    <property type="entry name" value="GerE"/>
    <property type="match status" value="1"/>
</dbReference>
<dbReference type="PRINTS" id="PR00038">
    <property type="entry name" value="HTHLUXR"/>
</dbReference>
<dbReference type="RefSeq" id="WP_379587966.1">
    <property type="nucleotide sequence ID" value="NZ_JBHSQW010000044.1"/>
</dbReference>
<keyword evidence="6" id="KW-1185">Reference proteome</keyword>
<organism evidence="5 6">
    <name type="scientific">Pseudonocardia hispaniensis</name>
    <dbReference type="NCBI Taxonomy" id="904933"/>
    <lineage>
        <taxon>Bacteria</taxon>
        <taxon>Bacillati</taxon>
        <taxon>Actinomycetota</taxon>
        <taxon>Actinomycetes</taxon>
        <taxon>Pseudonocardiales</taxon>
        <taxon>Pseudonocardiaceae</taxon>
        <taxon>Pseudonocardia</taxon>
    </lineage>
</organism>
<dbReference type="CDD" id="cd06170">
    <property type="entry name" value="LuxR_C_like"/>
    <property type="match status" value="1"/>
</dbReference>
<evidence type="ECO:0000313" key="6">
    <source>
        <dbReference type="Proteomes" id="UP001596302"/>
    </source>
</evidence>
<dbReference type="InterPro" id="IPR039420">
    <property type="entry name" value="WalR-like"/>
</dbReference>
<dbReference type="SUPFAM" id="SSF46894">
    <property type="entry name" value="C-terminal effector domain of the bipartite response regulators"/>
    <property type="match status" value="1"/>
</dbReference>
<keyword evidence="2" id="KW-0238">DNA-binding</keyword>
<comment type="caution">
    <text evidence="5">The sequence shown here is derived from an EMBL/GenBank/DDBJ whole genome shotgun (WGS) entry which is preliminary data.</text>
</comment>
<protein>
    <submittedName>
        <fullName evidence="5">LuxR C-terminal-related transcriptional regulator</fullName>
    </submittedName>
</protein>
<reference evidence="6" key="1">
    <citation type="journal article" date="2019" name="Int. J. Syst. Evol. Microbiol.">
        <title>The Global Catalogue of Microorganisms (GCM) 10K type strain sequencing project: providing services to taxonomists for standard genome sequencing and annotation.</title>
        <authorList>
            <consortium name="The Broad Institute Genomics Platform"/>
            <consortium name="The Broad Institute Genome Sequencing Center for Infectious Disease"/>
            <person name="Wu L."/>
            <person name="Ma J."/>
        </authorList>
    </citation>
    <scope>NUCLEOTIDE SEQUENCE [LARGE SCALE GENOMIC DNA]</scope>
    <source>
        <strain evidence="6">CCM 8391</strain>
    </source>
</reference>
<dbReference type="SUPFAM" id="SSF55781">
    <property type="entry name" value="GAF domain-like"/>
    <property type="match status" value="1"/>
</dbReference>
<dbReference type="InterPro" id="IPR036388">
    <property type="entry name" value="WH-like_DNA-bd_sf"/>
</dbReference>
<sequence>MVDTDPGRDMIENMLRQRLAVLQQSTGLPIVFGGATRDGKLGRHLLITQLRGNRTTSLHGVSVSAGRGLGGTALTRGVPCLVNDYTSSRAITHDYDRHVAPERLTSVLAVPITVHGSIGGVVYGAVRADMSIGDVALRRANAVASRLGKDIEGLLGRERPAVSRPTESPPGVRAALDELGMIIRSTDDPVLRARLERVCRRLGERDPGRAAASSSIRLAPRELDALRLVAVGASNLEIAQDLGLSPQTIKAYLRAAMRKLNVHNRTAAVHAARESGQL</sequence>
<proteinExistence type="predicted"/>
<dbReference type="PROSITE" id="PS00622">
    <property type="entry name" value="HTH_LUXR_1"/>
    <property type="match status" value="1"/>
</dbReference>
<dbReference type="SMART" id="SM00421">
    <property type="entry name" value="HTH_LUXR"/>
    <property type="match status" value="1"/>
</dbReference>
<feature type="domain" description="HTH luxR-type" evidence="4">
    <location>
        <begin position="211"/>
        <end position="276"/>
    </location>
</feature>
<dbReference type="Proteomes" id="UP001596302">
    <property type="component" value="Unassembled WGS sequence"/>
</dbReference>
<accession>A0ABW1J9E0</accession>
<dbReference type="Pfam" id="PF01590">
    <property type="entry name" value="GAF"/>
    <property type="match status" value="1"/>
</dbReference>
<dbReference type="Gene3D" id="1.10.10.10">
    <property type="entry name" value="Winged helix-like DNA-binding domain superfamily/Winged helix DNA-binding domain"/>
    <property type="match status" value="1"/>
</dbReference>
<dbReference type="PANTHER" id="PTHR43214:SF42">
    <property type="entry name" value="TRANSCRIPTIONAL REGULATORY PROTEIN DESR"/>
    <property type="match status" value="1"/>
</dbReference>
<evidence type="ECO:0000256" key="2">
    <source>
        <dbReference type="ARBA" id="ARBA00023125"/>
    </source>
</evidence>
<dbReference type="Gene3D" id="3.30.450.40">
    <property type="match status" value="1"/>
</dbReference>
<evidence type="ECO:0000259" key="4">
    <source>
        <dbReference type="PROSITE" id="PS50043"/>
    </source>
</evidence>
<dbReference type="PROSITE" id="PS50043">
    <property type="entry name" value="HTH_LUXR_2"/>
    <property type="match status" value="1"/>
</dbReference>
<dbReference type="InterPro" id="IPR003018">
    <property type="entry name" value="GAF"/>
</dbReference>
<keyword evidence="1" id="KW-0805">Transcription regulation</keyword>
<evidence type="ECO:0000256" key="3">
    <source>
        <dbReference type="ARBA" id="ARBA00023163"/>
    </source>
</evidence>
<dbReference type="InterPro" id="IPR029016">
    <property type="entry name" value="GAF-like_dom_sf"/>
</dbReference>
<gene>
    <name evidence="5" type="ORF">ACFQE5_22860</name>
</gene>
<dbReference type="PANTHER" id="PTHR43214">
    <property type="entry name" value="TWO-COMPONENT RESPONSE REGULATOR"/>
    <property type="match status" value="1"/>
</dbReference>
<evidence type="ECO:0000256" key="1">
    <source>
        <dbReference type="ARBA" id="ARBA00023015"/>
    </source>
</evidence>
<keyword evidence="3" id="KW-0804">Transcription</keyword>
<dbReference type="InterPro" id="IPR000792">
    <property type="entry name" value="Tscrpt_reg_LuxR_C"/>
</dbReference>
<name>A0ABW1J9E0_9PSEU</name>
<evidence type="ECO:0000313" key="5">
    <source>
        <dbReference type="EMBL" id="MFC5997057.1"/>
    </source>
</evidence>
<dbReference type="EMBL" id="JBHSQW010000044">
    <property type="protein sequence ID" value="MFC5997057.1"/>
    <property type="molecule type" value="Genomic_DNA"/>
</dbReference>
<dbReference type="InterPro" id="IPR016032">
    <property type="entry name" value="Sig_transdc_resp-reg_C-effctor"/>
</dbReference>